<reference evidence="2" key="2">
    <citation type="submission" date="2020-12" db="EMBL/GenBank/DDBJ databases">
        <title>New Spironucleus salmonicida genome in near-complete chromosomes.</title>
        <authorList>
            <person name="Xu F."/>
            <person name="Kurt Z."/>
            <person name="Jimenez-Gonzalez A."/>
            <person name="Astvaldsson A."/>
            <person name="Andersson J.O."/>
            <person name="Svard S.G."/>
        </authorList>
    </citation>
    <scope>NUCLEOTIDE SEQUENCE</scope>
    <source>
        <strain evidence="2">ATCC 50377</strain>
    </source>
</reference>
<proteinExistence type="predicted"/>
<dbReference type="Proteomes" id="UP000018208">
    <property type="component" value="Unassembled WGS sequence"/>
</dbReference>
<keyword evidence="3" id="KW-1185">Reference proteome</keyword>
<dbReference type="EMBL" id="AUWU02000008">
    <property type="protein sequence ID" value="KAH0570294.1"/>
    <property type="molecule type" value="Genomic_DNA"/>
</dbReference>
<name>V6LUY9_9EUKA</name>
<sequence length="213" mass="25067">MEQIITALKEFNKISFQQLSDLALINGVRQFSNNKEIVAYFLNCMKIYPSDHQILYMFISDTLELKFYVTTKIEIRQVLLENIPLVLFINFVSKEKNYYNFINLFLQLQFSEQDLIIEIISEQEEQSGLISLLEKLKLENQDTDIKKSYQQIFGKNCGVINSSQALKLSLLNQFQKVEVVRLQMKNGTVKYVKMKDLENYNQELLDIIVRLLE</sequence>
<accession>V6LUY9</accession>
<evidence type="ECO:0000313" key="1">
    <source>
        <dbReference type="EMBL" id="EST48447.1"/>
    </source>
</evidence>
<dbReference type="EMBL" id="KI545985">
    <property type="protein sequence ID" value="EST48447.1"/>
    <property type="molecule type" value="Genomic_DNA"/>
</dbReference>
<gene>
    <name evidence="1" type="ORF">SS50377_11397</name>
    <name evidence="2" type="ORF">SS50377_28269</name>
</gene>
<dbReference type="VEuPathDB" id="GiardiaDB:SS50377_28269"/>
<reference evidence="1 2" key="1">
    <citation type="journal article" date="2014" name="PLoS Genet.">
        <title>The Genome of Spironucleus salmonicida Highlights a Fish Pathogen Adapted to Fluctuating Environments.</title>
        <authorList>
            <person name="Xu F."/>
            <person name="Jerlstrom-Hultqvist J."/>
            <person name="Einarsson E."/>
            <person name="Astvaldsson A."/>
            <person name="Svard S.G."/>
            <person name="Andersson J.O."/>
        </authorList>
    </citation>
    <scope>NUCLEOTIDE SEQUENCE</scope>
    <source>
        <strain evidence="2">ATCC 50377</strain>
    </source>
</reference>
<evidence type="ECO:0000313" key="2">
    <source>
        <dbReference type="EMBL" id="KAH0570294.1"/>
    </source>
</evidence>
<protein>
    <submittedName>
        <fullName evidence="1">Uncharacterized protein</fullName>
    </submittedName>
</protein>
<evidence type="ECO:0000313" key="3">
    <source>
        <dbReference type="Proteomes" id="UP000018208"/>
    </source>
</evidence>
<dbReference type="AlphaFoldDB" id="V6LUY9"/>
<organism evidence="1">
    <name type="scientific">Spironucleus salmonicida</name>
    <dbReference type="NCBI Taxonomy" id="348837"/>
    <lineage>
        <taxon>Eukaryota</taxon>
        <taxon>Metamonada</taxon>
        <taxon>Diplomonadida</taxon>
        <taxon>Hexamitidae</taxon>
        <taxon>Hexamitinae</taxon>
        <taxon>Spironucleus</taxon>
    </lineage>
</organism>